<feature type="compositionally biased region" description="Basic and acidic residues" evidence="1">
    <location>
        <begin position="144"/>
        <end position="153"/>
    </location>
</feature>
<feature type="chain" id="PRO_5019711814" evidence="2">
    <location>
        <begin position="22"/>
        <end position="161"/>
    </location>
</feature>
<evidence type="ECO:0000313" key="4">
    <source>
        <dbReference type="Proteomes" id="UP000253772"/>
    </source>
</evidence>
<sequence>MMSMVTLRKAAFLSAAGLVLAGCASGPKPLYQWEGYQTQVYQYLKDGAKEEQVLALESGLDKMKAKGGSAPPGYHAQLGMLYLNLGKGDQMVKEFQTEKTLFPEATPYMDFLMRNVKTDARKDVSAGAATNAATSAATNASTKAKADTAEAKSDANTGSAK</sequence>
<dbReference type="AlphaFoldDB" id="A0A482IWE4"/>
<keyword evidence="2" id="KW-0732">Signal</keyword>
<evidence type="ECO:0000256" key="2">
    <source>
        <dbReference type="SAM" id="SignalP"/>
    </source>
</evidence>
<reference evidence="3 4" key="1">
    <citation type="submission" date="2019-03" db="EMBL/GenBank/DDBJ databases">
        <title>Comparative insights into the high quality Complete genome sequence of highly metal resistant Cupriavidus metallidurans strain BS1 isolated from a gold-copper mine.</title>
        <authorList>
            <person name="Mazhar H.S."/>
            <person name="Rensing C."/>
        </authorList>
    </citation>
    <scope>NUCLEOTIDE SEQUENCE [LARGE SCALE GENOMIC DNA]</scope>
    <source>
        <strain evidence="3 4">BS1</strain>
    </source>
</reference>
<dbReference type="InterPro" id="IPR014508">
    <property type="entry name" value="UCP020555_TPR-like"/>
</dbReference>
<evidence type="ECO:0000256" key="1">
    <source>
        <dbReference type="SAM" id="MobiDB-lite"/>
    </source>
</evidence>
<dbReference type="OrthoDB" id="9800218at2"/>
<proteinExistence type="predicted"/>
<accession>A0A482IWE4</accession>
<dbReference type="Pfam" id="PF16068">
    <property type="entry name" value="DUF4810"/>
    <property type="match status" value="1"/>
</dbReference>
<dbReference type="RefSeq" id="WP_017512214.1">
    <property type="nucleotide sequence ID" value="NZ_CP037901.1"/>
</dbReference>
<feature type="compositionally biased region" description="Low complexity" evidence="1">
    <location>
        <begin position="126"/>
        <end position="143"/>
    </location>
</feature>
<organism evidence="3 4">
    <name type="scientific">Cupriavidus metallidurans</name>
    <dbReference type="NCBI Taxonomy" id="119219"/>
    <lineage>
        <taxon>Bacteria</taxon>
        <taxon>Pseudomonadati</taxon>
        <taxon>Pseudomonadota</taxon>
        <taxon>Betaproteobacteria</taxon>
        <taxon>Burkholderiales</taxon>
        <taxon>Burkholderiaceae</taxon>
        <taxon>Cupriavidus</taxon>
    </lineage>
</organism>
<dbReference type="Proteomes" id="UP000253772">
    <property type="component" value="Chromosome c2"/>
</dbReference>
<protein>
    <submittedName>
        <fullName evidence="3">DUF4810 domain-containing protein</fullName>
    </submittedName>
</protein>
<dbReference type="EMBL" id="CP037901">
    <property type="protein sequence ID" value="QBP13288.1"/>
    <property type="molecule type" value="Genomic_DNA"/>
</dbReference>
<name>A0A482IWE4_9BURK</name>
<feature type="region of interest" description="Disordered" evidence="1">
    <location>
        <begin position="123"/>
        <end position="161"/>
    </location>
</feature>
<evidence type="ECO:0000313" key="3">
    <source>
        <dbReference type="EMBL" id="QBP13288.1"/>
    </source>
</evidence>
<gene>
    <name evidence="3" type="ORF">DDF84_027020</name>
</gene>
<feature type="signal peptide" evidence="2">
    <location>
        <begin position="1"/>
        <end position="21"/>
    </location>
</feature>